<dbReference type="AlphaFoldDB" id="A0A9N9QCZ0"/>
<keyword evidence="2" id="KW-1185">Reference proteome</keyword>
<gene>
    <name evidence="1" type="ORF">CEUTPL_LOCUS31</name>
</gene>
<accession>A0A9N9QCZ0</accession>
<dbReference type="Proteomes" id="UP001152799">
    <property type="component" value="Chromosome 1"/>
</dbReference>
<organism evidence="1 2">
    <name type="scientific">Ceutorhynchus assimilis</name>
    <name type="common">cabbage seed weevil</name>
    <dbReference type="NCBI Taxonomy" id="467358"/>
    <lineage>
        <taxon>Eukaryota</taxon>
        <taxon>Metazoa</taxon>
        <taxon>Ecdysozoa</taxon>
        <taxon>Arthropoda</taxon>
        <taxon>Hexapoda</taxon>
        <taxon>Insecta</taxon>
        <taxon>Pterygota</taxon>
        <taxon>Neoptera</taxon>
        <taxon>Endopterygota</taxon>
        <taxon>Coleoptera</taxon>
        <taxon>Polyphaga</taxon>
        <taxon>Cucujiformia</taxon>
        <taxon>Curculionidae</taxon>
        <taxon>Ceutorhynchinae</taxon>
        <taxon>Ceutorhynchus</taxon>
    </lineage>
</organism>
<proteinExistence type="predicted"/>
<sequence length="114" mass="13013">MVAMVLQLGAIHLSMGQQSPLHIQSDYSSLERQLKSIELQLLTYGRQPICTFPERQLFFRELQLPTSMGDNPILDSQSDNSIPAELQLIFMELQLLPAGRQPNLHFTERQLYTG</sequence>
<dbReference type="EMBL" id="OU892277">
    <property type="protein sequence ID" value="CAG9759278.1"/>
    <property type="molecule type" value="Genomic_DNA"/>
</dbReference>
<evidence type="ECO:0000313" key="2">
    <source>
        <dbReference type="Proteomes" id="UP001152799"/>
    </source>
</evidence>
<reference evidence="1" key="1">
    <citation type="submission" date="2022-01" db="EMBL/GenBank/DDBJ databases">
        <authorList>
            <person name="King R."/>
        </authorList>
    </citation>
    <scope>NUCLEOTIDE SEQUENCE</scope>
</reference>
<protein>
    <submittedName>
        <fullName evidence="1">Uncharacterized protein</fullName>
    </submittedName>
</protein>
<evidence type="ECO:0000313" key="1">
    <source>
        <dbReference type="EMBL" id="CAG9759278.1"/>
    </source>
</evidence>
<name>A0A9N9QCZ0_9CUCU</name>